<dbReference type="EMBL" id="JAIULA010000030">
    <property type="protein sequence ID" value="MCP0887925.1"/>
    <property type="molecule type" value="Genomic_DNA"/>
</dbReference>
<evidence type="ECO:0000313" key="1">
    <source>
        <dbReference type="EMBL" id="MCP0887925.1"/>
    </source>
</evidence>
<organism evidence="1 2">
    <name type="scientific">Ligilactobacillus ubinensis</name>
    <dbReference type="NCBI Taxonomy" id="2876789"/>
    <lineage>
        <taxon>Bacteria</taxon>
        <taxon>Bacillati</taxon>
        <taxon>Bacillota</taxon>
        <taxon>Bacilli</taxon>
        <taxon>Lactobacillales</taxon>
        <taxon>Lactobacillaceae</taxon>
        <taxon>Ligilactobacillus</taxon>
    </lineage>
</organism>
<name>A0A9X2JN06_9LACO</name>
<evidence type="ECO:0000313" key="2">
    <source>
        <dbReference type="Proteomes" id="UP001139006"/>
    </source>
</evidence>
<comment type="caution">
    <text evidence="1">The sequence shown here is derived from an EMBL/GenBank/DDBJ whole genome shotgun (WGS) entry which is preliminary data.</text>
</comment>
<keyword evidence="2" id="KW-1185">Reference proteome</keyword>
<reference evidence="1 2" key="1">
    <citation type="journal article" date="2023" name="Int. J. Syst. Evol. Microbiol.">
        <title>Ligilactobacillus ubinensis sp. nov., a novel species isolated from the wild ferment of a durian fruit (Durio zibethinus).</title>
        <authorList>
            <person name="Heng Y.C."/>
            <person name="Menon N."/>
            <person name="Chen B."/>
            <person name="Loo B.Z.L."/>
            <person name="Wong G.W.J."/>
            <person name="Lim A.C.H."/>
            <person name="Silvaraju S."/>
            <person name="Kittelmann S."/>
        </authorList>
    </citation>
    <scope>NUCLEOTIDE SEQUENCE [LARGE SCALE GENOMIC DNA]</scope>
    <source>
        <strain evidence="1 2">WILCCON 0076</strain>
    </source>
</reference>
<proteinExistence type="predicted"/>
<gene>
    <name evidence="1" type="ORF">LB941_11345</name>
</gene>
<dbReference type="AlphaFoldDB" id="A0A9X2JN06"/>
<protein>
    <submittedName>
        <fullName evidence="1">Uncharacterized protein</fullName>
    </submittedName>
</protein>
<dbReference type="Proteomes" id="UP001139006">
    <property type="component" value="Unassembled WGS sequence"/>
</dbReference>
<dbReference type="RefSeq" id="WP_253362085.1">
    <property type="nucleotide sequence ID" value="NZ_JAIULA010000030.1"/>
</dbReference>
<accession>A0A9X2JN06</accession>
<sequence length="65" mass="7501">MERDYQKLLDQLREGTLNELEISTEEFMDFQKILMDYQQRKSIVGTAKRGGGVIYHFNSGNSGTL</sequence>